<evidence type="ECO:0000256" key="7">
    <source>
        <dbReference type="ARBA" id="ARBA00022763"/>
    </source>
</evidence>
<evidence type="ECO:0000256" key="2">
    <source>
        <dbReference type="ARBA" id="ARBA00008711"/>
    </source>
</evidence>
<dbReference type="EMBL" id="VSSQ01000978">
    <property type="protein sequence ID" value="MPM03739.1"/>
    <property type="molecule type" value="Genomic_DNA"/>
</dbReference>
<keyword evidence="7" id="KW-0227">DNA damage</keyword>
<proteinExistence type="inferred from homology"/>
<dbReference type="InterPro" id="IPR001497">
    <property type="entry name" value="MethylDNA_cys_MeTrfase_AS"/>
</dbReference>
<dbReference type="PANTHER" id="PTHR10815">
    <property type="entry name" value="METHYLATED-DNA--PROTEIN-CYSTEINE METHYLTRANSFERASE"/>
    <property type="match status" value="1"/>
</dbReference>
<evidence type="ECO:0000259" key="10">
    <source>
        <dbReference type="Pfam" id="PF01035"/>
    </source>
</evidence>
<evidence type="ECO:0000256" key="1">
    <source>
        <dbReference type="ARBA" id="ARBA00001286"/>
    </source>
</evidence>
<gene>
    <name evidence="12" type="primary">ogt_19</name>
    <name evidence="12" type="ORF">SDC9_50006</name>
</gene>
<keyword evidence="5 12" id="KW-0489">Methyltransferase</keyword>
<dbReference type="InterPro" id="IPR014048">
    <property type="entry name" value="MethylDNA_cys_MeTrfase_DNA-bd"/>
</dbReference>
<dbReference type="SUPFAM" id="SSF46767">
    <property type="entry name" value="Methylated DNA-protein cysteine methyltransferase, C-terminal domain"/>
    <property type="match status" value="1"/>
</dbReference>
<comment type="catalytic activity">
    <reaction evidence="9">
        <text>a 6-O-methyl-2'-deoxyguanosine in DNA + L-cysteinyl-[protein] = S-methyl-L-cysteinyl-[protein] + a 2'-deoxyguanosine in DNA</text>
        <dbReference type="Rhea" id="RHEA:24000"/>
        <dbReference type="Rhea" id="RHEA-COMP:10131"/>
        <dbReference type="Rhea" id="RHEA-COMP:10132"/>
        <dbReference type="Rhea" id="RHEA-COMP:11367"/>
        <dbReference type="Rhea" id="RHEA-COMP:11368"/>
        <dbReference type="ChEBI" id="CHEBI:29950"/>
        <dbReference type="ChEBI" id="CHEBI:82612"/>
        <dbReference type="ChEBI" id="CHEBI:85445"/>
        <dbReference type="ChEBI" id="CHEBI:85448"/>
        <dbReference type="EC" id="2.1.1.63"/>
    </reaction>
</comment>
<evidence type="ECO:0000256" key="3">
    <source>
        <dbReference type="ARBA" id="ARBA00011918"/>
    </source>
</evidence>
<keyword evidence="4" id="KW-0963">Cytoplasm</keyword>
<dbReference type="AlphaFoldDB" id="A0A644WJF7"/>
<comment type="catalytic activity">
    <reaction evidence="1">
        <text>a 4-O-methyl-thymidine in DNA + L-cysteinyl-[protein] = a thymidine in DNA + S-methyl-L-cysteinyl-[protein]</text>
        <dbReference type="Rhea" id="RHEA:53428"/>
        <dbReference type="Rhea" id="RHEA-COMP:10131"/>
        <dbReference type="Rhea" id="RHEA-COMP:10132"/>
        <dbReference type="Rhea" id="RHEA-COMP:13555"/>
        <dbReference type="Rhea" id="RHEA-COMP:13556"/>
        <dbReference type="ChEBI" id="CHEBI:29950"/>
        <dbReference type="ChEBI" id="CHEBI:82612"/>
        <dbReference type="ChEBI" id="CHEBI:137386"/>
        <dbReference type="ChEBI" id="CHEBI:137387"/>
        <dbReference type="EC" id="2.1.1.63"/>
    </reaction>
</comment>
<feature type="domain" description="Methylguanine DNA methyltransferase ribonuclease-like" evidence="11">
    <location>
        <begin position="4"/>
        <end position="66"/>
    </location>
</feature>
<dbReference type="InterPro" id="IPR036217">
    <property type="entry name" value="MethylDNA_cys_MeTrfase_DNAb"/>
</dbReference>
<dbReference type="SUPFAM" id="SSF53155">
    <property type="entry name" value="Methylated DNA-protein cysteine methyltransferase domain"/>
    <property type="match status" value="1"/>
</dbReference>
<accession>A0A644WJF7</accession>
<evidence type="ECO:0000256" key="6">
    <source>
        <dbReference type="ARBA" id="ARBA00022679"/>
    </source>
</evidence>
<dbReference type="NCBIfam" id="TIGR00589">
    <property type="entry name" value="ogt"/>
    <property type="match status" value="1"/>
</dbReference>
<dbReference type="GO" id="GO:0032259">
    <property type="term" value="P:methylation"/>
    <property type="evidence" value="ECO:0007669"/>
    <property type="project" value="UniProtKB-KW"/>
</dbReference>
<dbReference type="Gene3D" id="1.10.10.10">
    <property type="entry name" value="Winged helix-like DNA-binding domain superfamily/Winged helix DNA-binding domain"/>
    <property type="match status" value="1"/>
</dbReference>
<feature type="domain" description="Methylated-DNA-[protein]-cysteine S-methyltransferase DNA binding" evidence="10">
    <location>
        <begin position="71"/>
        <end position="150"/>
    </location>
</feature>
<dbReference type="PANTHER" id="PTHR10815:SF5">
    <property type="entry name" value="METHYLATED-DNA--PROTEIN-CYSTEINE METHYLTRANSFERASE"/>
    <property type="match status" value="1"/>
</dbReference>
<dbReference type="InterPro" id="IPR036631">
    <property type="entry name" value="MGMT_N_sf"/>
</dbReference>
<keyword evidence="6 12" id="KW-0808">Transferase</keyword>
<dbReference type="FunFam" id="1.10.10.10:FF:000214">
    <property type="entry name" value="Methylated-DNA--protein-cysteine methyltransferase"/>
    <property type="match status" value="1"/>
</dbReference>
<evidence type="ECO:0000256" key="8">
    <source>
        <dbReference type="ARBA" id="ARBA00023204"/>
    </source>
</evidence>
<name>A0A644WJF7_9ZZZZ</name>
<dbReference type="GO" id="GO:0003908">
    <property type="term" value="F:methylated-DNA-[protein]-cysteine S-methyltransferase activity"/>
    <property type="evidence" value="ECO:0007669"/>
    <property type="project" value="UniProtKB-EC"/>
</dbReference>
<comment type="similarity">
    <text evidence="2">Belongs to the MGMT family.</text>
</comment>
<evidence type="ECO:0000313" key="12">
    <source>
        <dbReference type="EMBL" id="MPM03739.1"/>
    </source>
</evidence>
<dbReference type="CDD" id="cd06445">
    <property type="entry name" value="ATase"/>
    <property type="match status" value="1"/>
</dbReference>
<dbReference type="GO" id="GO:0006281">
    <property type="term" value="P:DNA repair"/>
    <property type="evidence" value="ECO:0007669"/>
    <property type="project" value="UniProtKB-KW"/>
</dbReference>
<dbReference type="Pfam" id="PF02870">
    <property type="entry name" value="Methyltransf_1N"/>
    <property type="match status" value="1"/>
</dbReference>
<dbReference type="InterPro" id="IPR036388">
    <property type="entry name" value="WH-like_DNA-bd_sf"/>
</dbReference>
<reference evidence="12" key="1">
    <citation type="submission" date="2019-08" db="EMBL/GenBank/DDBJ databases">
        <authorList>
            <person name="Kucharzyk K."/>
            <person name="Murdoch R.W."/>
            <person name="Higgins S."/>
            <person name="Loffler F."/>
        </authorList>
    </citation>
    <scope>NUCLEOTIDE SEQUENCE</scope>
</reference>
<evidence type="ECO:0000256" key="5">
    <source>
        <dbReference type="ARBA" id="ARBA00022603"/>
    </source>
</evidence>
<dbReference type="EC" id="2.1.1.63" evidence="3"/>
<comment type="caution">
    <text evidence="12">The sequence shown here is derived from an EMBL/GenBank/DDBJ whole genome shotgun (WGS) entry which is preliminary data.</text>
</comment>
<evidence type="ECO:0000256" key="4">
    <source>
        <dbReference type="ARBA" id="ARBA00022490"/>
    </source>
</evidence>
<dbReference type="Pfam" id="PF01035">
    <property type="entry name" value="DNA_binding_1"/>
    <property type="match status" value="1"/>
</dbReference>
<sequence length="159" mass="17167">MNFILFDTPIGKLGLCQQENALTRLCLPGEVAPYAVTDETALLALGRNQLLEYFAGRRREFELPFETGGTAFQRKVWTALSQIPYGKTFSYGELAAQIGTPRGARAVGQANHHNPLPIFIPCHRVVGALGGLGGYGGGLALKKALLDLESQYSTKGESQ</sequence>
<dbReference type="HAMAP" id="MF_00772">
    <property type="entry name" value="OGT"/>
    <property type="match status" value="1"/>
</dbReference>
<dbReference type="PROSITE" id="PS00374">
    <property type="entry name" value="MGMT"/>
    <property type="match status" value="1"/>
</dbReference>
<keyword evidence="8" id="KW-0234">DNA repair</keyword>
<protein>
    <recommendedName>
        <fullName evidence="3">methylated-DNA--[protein]-cysteine S-methyltransferase</fullName>
        <ecNumber evidence="3">2.1.1.63</ecNumber>
    </recommendedName>
</protein>
<dbReference type="Gene3D" id="3.30.160.70">
    <property type="entry name" value="Methylated DNA-protein cysteine methyltransferase domain"/>
    <property type="match status" value="1"/>
</dbReference>
<evidence type="ECO:0000259" key="11">
    <source>
        <dbReference type="Pfam" id="PF02870"/>
    </source>
</evidence>
<dbReference type="InterPro" id="IPR023546">
    <property type="entry name" value="MGMT"/>
</dbReference>
<organism evidence="12">
    <name type="scientific">bioreactor metagenome</name>
    <dbReference type="NCBI Taxonomy" id="1076179"/>
    <lineage>
        <taxon>unclassified sequences</taxon>
        <taxon>metagenomes</taxon>
        <taxon>ecological metagenomes</taxon>
    </lineage>
</organism>
<dbReference type="InterPro" id="IPR008332">
    <property type="entry name" value="MethylG_MeTrfase_N"/>
</dbReference>
<evidence type="ECO:0000256" key="9">
    <source>
        <dbReference type="ARBA" id="ARBA00049348"/>
    </source>
</evidence>